<gene>
    <name evidence="2" type="ORF">ABC974_21820</name>
</gene>
<evidence type="ECO:0000313" key="3">
    <source>
        <dbReference type="Proteomes" id="UP001419910"/>
    </source>
</evidence>
<comment type="caution">
    <text evidence="2">The sequence shown here is derived from an EMBL/GenBank/DDBJ whole genome shotgun (WGS) entry which is preliminary data.</text>
</comment>
<dbReference type="Pfam" id="PF01814">
    <property type="entry name" value="Hemerythrin"/>
    <property type="match status" value="1"/>
</dbReference>
<dbReference type="PANTHER" id="PTHR39966:SF1">
    <property type="entry name" value="HEMERYTHRIN-LIKE DOMAIN-CONTAINING PROTEIN"/>
    <property type="match status" value="1"/>
</dbReference>
<reference evidence="2 3" key="1">
    <citation type="submission" date="2024-05" db="EMBL/GenBank/DDBJ databases">
        <authorList>
            <person name="Liu Q."/>
            <person name="Xin Y.-H."/>
        </authorList>
    </citation>
    <scope>NUCLEOTIDE SEQUENCE [LARGE SCALE GENOMIC DNA]</scope>
    <source>
        <strain evidence="2 3">CGMCC 1.10181</strain>
    </source>
</reference>
<evidence type="ECO:0000259" key="1">
    <source>
        <dbReference type="Pfam" id="PF01814"/>
    </source>
</evidence>
<dbReference type="PANTHER" id="PTHR39966">
    <property type="entry name" value="BLL2471 PROTEIN-RELATED"/>
    <property type="match status" value="1"/>
</dbReference>
<protein>
    <submittedName>
        <fullName evidence="2">Hemerythrin domain-containing protein</fullName>
    </submittedName>
</protein>
<accession>A0ABU9Y908</accession>
<dbReference type="InterPro" id="IPR012312">
    <property type="entry name" value="Hemerythrin-like"/>
</dbReference>
<proteinExistence type="predicted"/>
<keyword evidence="3" id="KW-1185">Reference proteome</keyword>
<dbReference type="EMBL" id="JBDIME010000026">
    <property type="protein sequence ID" value="MEN2792285.1"/>
    <property type="molecule type" value="Genomic_DNA"/>
</dbReference>
<dbReference type="RefSeq" id="WP_343893009.1">
    <property type="nucleotide sequence ID" value="NZ_BAAAEH010000067.1"/>
</dbReference>
<organism evidence="2 3">
    <name type="scientific">Sphingomonas oligophenolica</name>
    <dbReference type="NCBI Taxonomy" id="301154"/>
    <lineage>
        <taxon>Bacteria</taxon>
        <taxon>Pseudomonadati</taxon>
        <taxon>Pseudomonadota</taxon>
        <taxon>Alphaproteobacteria</taxon>
        <taxon>Sphingomonadales</taxon>
        <taxon>Sphingomonadaceae</taxon>
        <taxon>Sphingomonas</taxon>
    </lineage>
</organism>
<dbReference type="Proteomes" id="UP001419910">
    <property type="component" value="Unassembled WGS sequence"/>
</dbReference>
<dbReference type="Gene3D" id="1.20.120.520">
    <property type="entry name" value="nmb1532 protein domain like"/>
    <property type="match status" value="1"/>
</dbReference>
<feature type="domain" description="Hemerythrin-like" evidence="1">
    <location>
        <begin position="40"/>
        <end position="173"/>
    </location>
</feature>
<sequence length="231" mass="25278">MAAIDFTDRRTALLALAGAGALATLAGCGHEEGGEDVSATEDMMREHGVLRRILVAYRETATMLRAGTRLDARAIADAADLFRQFGEEYHERRLEEEHVFPAVKKAGGAAAALIDTLVAQHRRGREINLFLIDRCRTGSIASASTEAVARAMESFARMYEIHAALEDTVVFQAWKKALSKHDLDEASEQFEAIERKQFKGDGFDMGVDRVAAIERRLGIADLARFTAPAVG</sequence>
<evidence type="ECO:0000313" key="2">
    <source>
        <dbReference type="EMBL" id="MEN2792285.1"/>
    </source>
</evidence>
<name>A0ABU9Y908_9SPHN</name>